<evidence type="ECO:0000313" key="1">
    <source>
        <dbReference type="EMBL" id="CAH8307565.1"/>
    </source>
</evidence>
<dbReference type="EMBL" id="CAKOAT010067377">
    <property type="protein sequence ID" value="CAH8307565.1"/>
    <property type="molecule type" value="Genomic_DNA"/>
</dbReference>
<sequence length="141" mass="15939">MSVASIVAFWDIDQCMLGDHNACVVTQRIKKALFDAGHRGKVTIMAYGDEKDHDFLSAGVTFTHFPAGDDVARHTKMLEDIRSWSCNNPNPSNLFLIMGDPSIEDFLPYIQTLKSSRHYKIHYVHPCQVQENSTPCLNKLN</sequence>
<dbReference type="PANTHER" id="PTHR14379">
    <property type="entry name" value="LIMKAIN B LKAP"/>
    <property type="match status" value="1"/>
</dbReference>
<protein>
    <recommendedName>
        <fullName evidence="3">NYN domain-containing protein</fullName>
    </recommendedName>
</protein>
<dbReference type="InterPro" id="IPR024768">
    <property type="entry name" value="Marf1"/>
</dbReference>
<reference evidence="1 2" key="1">
    <citation type="submission" date="2022-03" db="EMBL/GenBank/DDBJ databases">
        <authorList>
            <person name="Macdonald S."/>
            <person name="Ahmed S."/>
            <person name="Newling K."/>
        </authorList>
    </citation>
    <scope>NUCLEOTIDE SEQUENCE [LARGE SCALE GENOMIC DNA]</scope>
</reference>
<dbReference type="CDD" id="cd10910">
    <property type="entry name" value="PIN_limkain_b1_N_like"/>
    <property type="match status" value="1"/>
</dbReference>
<evidence type="ECO:0008006" key="3">
    <source>
        <dbReference type="Google" id="ProtNLM"/>
    </source>
</evidence>
<dbReference type="AlphaFoldDB" id="A0ABC8J012"/>
<proteinExistence type="predicted"/>
<dbReference type="Proteomes" id="UP001642260">
    <property type="component" value="Unassembled WGS sequence"/>
</dbReference>
<evidence type="ECO:0000313" key="2">
    <source>
        <dbReference type="Proteomes" id="UP001642260"/>
    </source>
</evidence>
<gene>
    <name evidence="1" type="ORF">ERUC_LOCUS4968</name>
</gene>
<name>A0ABC8J012_ERUVS</name>
<organism evidence="1 2">
    <name type="scientific">Eruca vesicaria subsp. sativa</name>
    <name type="common">Garden rocket</name>
    <name type="synonym">Eruca sativa</name>
    <dbReference type="NCBI Taxonomy" id="29727"/>
    <lineage>
        <taxon>Eukaryota</taxon>
        <taxon>Viridiplantae</taxon>
        <taxon>Streptophyta</taxon>
        <taxon>Embryophyta</taxon>
        <taxon>Tracheophyta</taxon>
        <taxon>Spermatophyta</taxon>
        <taxon>Magnoliopsida</taxon>
        <taxon>eudicotyledons</taxon>
        <taxon>Gunneridae</taxon>
        <taxon>Pentapetalae</taxon>
        <taxon>rosids</taxon>
        <taxon>malvids</taxon>
        <taxon>Brassicales</taxon>
        <taxon>Brassicaceae</taxon>
        <taxon>Brassiceae</taxon>
        <taxon>Eruca</taxon>
    </lineage>
</organism>
<accession>A0ABC8J012</accession>
<comment type="caution">
    <text evidence="1">The sequence shown here is derived from an EMBL/GenBank/DDBJ whole genome shotgun (WGS) entry which is preliminary data.</text>
</comment>
<dbReference type="PANTHER" id="PTHR14379:SF57">
    <property type="entry name" value="NYN DOMAIN-CONTAINING PROTEIN"/>
    <property type="match status" value="1"/>
</dbReference>
<keyword evidence="2" id="KW-1185">Reference proteome</keyword>